<evidence type="ECO:0000256" key="3">
    <source>
        <dbReference type="SAM" id="MobiDB-lite"/>
    </source>
</evidence>
<evidence type="ECO:0000256" key="1">
    <source>
        <dbReference type="ARBA" id="ARBA00005472"/>
    </source>
</evidence>
<organism evidence="4 5">
    <name type="scientific">Ailuropoda melanoleuca</name>
    <name type="common">Giant panda</name>
    <dbReference type="NCBI Taxonomy" id="9646"/>
    <lineage>
        <taxon>Eukaryota</taxon>
        <taxon>Metazoa</taxon>
        <taxon>Chordata</taxon>
        <taxon>Craniata</taxon>
        <taxon>Vertebrata</taxon>
        <taxon>Euteleostomi</taxon>
        <taxon>Mammalia</taxon>
        <taxon>Eutheria</taxon>
        <taxon>Laurasiatheria</taxon>
        <taxon>Carnivora</taxon>
        <taxon>Caniformia</taxon>
        <taxon>Ursidae</taxon>
        <taxon>Ailuropoda</taxon>
    </lineage>
</organism>
<dbReference type="Pfam" id="PF04979">
    <property type="entry name" value="IPP-2"/>
    <property type="match status" value="1"/>
</dbReference>
<reference evidence="4" key="3">
    <citation type="submission" date="2025-09" db="UniProtKB">
        <authorList>
            <consortium name="Ensembl"/>
        </authorList>
    </citation>
    <scope>IDENTIFICATION</scope>
</reference>
<feature type="compositionally biased region" description="Basic and acidic residues" evidence="3">
    <location>
        <begin position="25"/>
        <end position="34"/>
    </location>
</feature>
<dbReference type="Proteomes" id="UP000008912">
    <property type="component" value="Unassembled WGS sequence"/>
</dbReference>
<sequence>QLVSGSSCRDSGSRLHSSDLSPGEQESKPQFEMKRKLEYNEGLSIKLAGQIISKDLHEEEEDAGMSETTAEESVPSGVEELKYVGNVLFIELADM</sequence>
<name>A0A7N5K502_AILME</name>
<dbReference type="GeneTree" id="ENSGT00390000004757"/>
<feature type="region of interest" description="Disordered" evidence="3">
    <location>
        <begin position="1"/>
        <end position="34"/>
    </location>
</feature>
<evidence type="ECO:0000256" key="2">
    <source>
        <dbReference type="ARBA" id="ARBA00023272"/>
    </source>
</evidence>
<dbReference type="InterPro" id="IPR007062">
    <property type="entry name" value="PPI-2"/>
</dbReference>
<dbReference type="GO" id="GO:0009966">
    <property type="term" value="P:regulation of signal transduction"/>
    <property type="evidence" value="ECO:0007669"/>
    <property type="project" value="InterPro"/>
</dbReference>
<dbReference type="AlphaFoldDB" id="A0A7N5K502"/>
<protein>
    <submittedName>
        <fullName evidence="4">Uncharacterized protein</fullName>
    </submittedName>
</protein>
<evidence type="ECO:0000313" key="4">
    <source>
        <dbReference type="Ensembl" id="ENSAMEP00000034669.1"/>
    </source>
</evidence>
<keyword evidence="5" id="KW-1185">Reference proteome</keyword>
<comment type="similarity">
    <text evidence="1">Belongs to the protein phosphatase inhibitor 2 family.</text>
</comment>
<feature type="region of interest" description="Disordered" evidence="3">
    <location>
        <begin position="57"/>
        <end position="77"/>
    </location>
</feature>
<dbReference type="GO" id="GO:0004864">
    <property type="term" value="F:protein phosphatase inhibitor activity"/>
    <property type="evidence" value="ECO:0007669"/>
    <property type="project" value="UniProtKB-KW"/>
</dbReference>
<accession>A0A7N5K502</accession>
<reference evidence="4" key="2">
    <citation type="submission" date="2025-08" db="UniProtKB">
        <authorList>
            <consortium name="Ensembl"/>
        </authorList>
    </citation>
    <scope>IDENTIFICATION</scope>
</reference>
<feature type="compositionally biased region" description="Polar residues" evidence="3">
    <location>
        <begin position="1"/>
        <end position="10"/>
    </location>
</feature>
<dbReference type="Ensembl" id="ENSAMET00000046126.1">
    <property type="protein sequence ID" value="ENSAMEP00000034669.1"/>
    <property type="gene ID" value="ENSAMEG00000029587.1"/>
</dbReference>
<keyword evidence="2" id="KW-0650">Protein phosphatase inhibitor</keyword>
<dbReference type="InParanoid" id="A0A7N5K502"/>
<evidence type="ECO:0000313" key="5">
    <source>
        <dbReference type="Proteomes" id="UP000008912"/>
    </source>
</evidence>
<dbReference type="Gene3D" id="6.10.250.1050">
    <property type="match status" value="1"/>
</dbReference>
<reference evidence="4 5" key="1">
    <citation type="journal article" date="2010" name="Nature">
        <title>The sequence and de novo assembly of the giant panda genome.</title>
        <authorList>
            <person name="Li R."/>
            <person name="Fan W."/>
            <person name="Tian G."/>
            <person name="Zhu H."/>
            <person name="He L."/>
            <person name="Cai J."/>
            <person name="Huang Q."/>
            <person name="Cai Q."/>
            <person name="Li B."/>
            <person name="Bai Y."/>
            <person name="Zhang Z."/>
            <person name="Zhang Y."/>
            <person name="Wang W."/>
            <person name="Li J."/>
            <person name="Wei F."/>
            <person name="Li H."/>
            <person name="Jian M."/>
            <person name="Li J."/>
            <person name="Zhang Z."/>
            <person name="Nielsen R."/>
            <person name="Li D."/>
            <person name="Gu W."/>
            <person name="Yang Z."/>
            <person name="Xuan Z."/>
            <person name="Ryder O.A."/>
            <person name="Leung F.C."/>
            <person name="Zhou Y."/>
            <person name="Cao J."/>
            <person name="Sun X."/>
            <person name="Fu Y."/>
            <person name="Fang X."/>
            <person name="Guo X."/>
            <person name="Wang B."/>
            <person name="Hou R."/>
            <person name="Shen F."/>
            <person name="Mu B."/>
            <person name="Ni P."/>
            <person name="Lin R."/>
            <person name="Qian W."/>
            <person name="Wang G."/>
            <person name="Yu C."/>
            <person name="Nie W."/>
            <person name="Wang J."/>
            <person name="Wu Z."/>
            <person name="Liang H."/>
            <person name="Min J."/>
            <person name="Wu Q."/>
            <person name="Cheng S."/>
            <person name="Ruan J."/>
            <person name="Wang M."/>
            <person name="Shi Z."/>
            <person name="Wen M."/>
            <person name="Liu B."/>
            <person name="Ren X."/>
            <person name="Zheng H."/>
            <person name="Dong D."/>
            <person name="Cook K."/>
            <person name="Shan G."/>
            <person name="Zhang H."/>
            <person name="Kosiol C."/>
            <person name="Xie X."/>
            <person name="Lu Z."/>
            <person name="Zheng H."/>
            <person name="Li Y."/>
            <person name="Steiner C.C."/>
            <person name="Lam T.T."/>
            <person name="Lin S."/>
            <person name="Zhang Q."/>
            <person name="Li G."/>
            <person name="Tian J."/>
            <person name="Gong T."/>
            <person name="Liu H."/>
            <person name="Zhang D."/>
            <person name="Fang L."/>
            <person name="Ye C."/>
            <person name="Zhang J."/>
            <person name="Hu W."/>
            <person name="Xu A."/>
            <person name="Ren Y."/>
            <person name="Zhang G."/>
            <person name="Bruford M.W."/>
            <person name="Li Q."/>
            <person name="Ma L."/>
            <person name="Guo Y."/>
            <person name="An N."/>
            <person name="Hu Y."/>
            <person name="Zheng Y."/>
            <person name="Shi Y."/>
            <person name="Li Z."/>
            <person name="Liu Q."/>
            <person name="Chen Y."/>
            <person name="Zhao J."/>
            <person name="Qu N."/>
            <person name="Zhao S."/>
            <person name="Tian F."/>
            <person name="Wang X."/>
            <person name="Wang H."/>
            <person name="Xu L."/>
            <person name="Liu X."/>
            <person name="Vinar T."/>
            <person name="Wang Y."/>
            <person name="Lam T.W."/>
            <person name="Yiu S.M."/>
            <person name="Liu S."/>
            <person name="Zhang H."/>
            <person name="Li D."/>
            <person name="Huang Y."/>
            <person name="Wang X."/>
            <person name="Yang G."/>
            <person name="Jiang Z."/>
            <person name="Wang J."/>
            <person name="Qin N."/>
            <person name="Li L."/>
            <person name="Li J."/>
            <person name="Bolund L."/>
            <person name="Kristiansen K."/>
            <person name="Wong G.K."/>
            <person name="Olson M."/>
            <person name="Zhang X."/>
            <person name="Li S."/>
            <person name="Yang H."/>
            <person name="Wang J."/>
            <person name="Wang J."/>
        </authorList>
    </citation>
    <scope>NUCLEOTIDE SEQUENCE [LARGE SCALE GENOMIC DNA]</scope>
</reference>
<proteinExistence type="inferred from homology"/>